<dbReference type="RefSeq" id="XP_002951047.1">
    <property type="nucleotide sequence ID" value="XM_002951001.1"/>
</dbReference>
<dbReference type="InterPro" id="IPR036322">
    <property type="entry name" value="WD40_repeat_dom_sf"/>
</dbReference>
<dbReference type="GO" id="GO:0005770">
    <property type="term" value="C:late endosome"/>
    <property type="evidence" value="ECO:0007669"/>
    <property type="project" value="TreeGrafter"/>
</dbReference>
<evidence type="ECO:0000313" key="4">
    <source>
        <dbReference type="EMBL" id="EFJ47941.1"/>
    </source>
</evidence>
<keyword evidence="1" id="KW-0853">WD repeat</keyword>
<dbReference type="GO" id="GO:0016236">
    <property type="term" value="P:macroautophagy"/>
    <property type="evidence" value="ECO:0007669"/>
    <property type="project" value="TreeGrafter"/>
</dbReference>
<feature type="domain" description="Vps41 beta-propeller" evidence="3">
    <location>
        <begin position="1"/>
        <end position="168"/>
    </location>
</feature>
<dbReference type="OrthoDB" id="542215at2759"/>
<dbReference type="GO" id="GO:0030897">
    <property type="term" value="C:HOPS complex"/>
    <property type="evidence" value="ECO:0007669"/>
    <property type="project" value="TreeGrafter"/>
</dbReference>
<dbReference type="InterPro" id="IPR045111">
    <property type="entry name" value="Vps41/Vps8"/>
</dbReference>
<sequence length="340" mass="35882">MTVSEKILAIGTEQGRVHILDYSGNQVRLLNLHKARVNDLSFDKEAEHIASASNDCTVVITNLYTEQTTRHEFQTPIKVVALDPRPAASSRKTWRDLVTGTAGGEVTLHTQGWLSRADQHLAAAASRDVAAGGVLALKWSGTLVAWVYDSAVTVYDTSAHQSIRTLRRYDPRGGLPSSSSSCAAAVAAAAAAGQYSPSPSPPQQQQHLKPTSSTLSGAAPTTTATTTATATTAAKATSVASGAVAAVAAGGSTSSSSSTSQLRRCSLLFAPDSHLYVAWTDTVLVARIWSYENNTGSASPAVELVARMRLEGETVLGRAALNHIIKMILRFPSRRNSTQV</sequence>
<protein>
    <recommendedName>
        <fullName evidence="3">Vps41 beta-propeller domain-containing protein</fullName>
    </recommendedName>
</protein>
<dbReference type="GeneID" id="9616874"/>
<dbReference type="AlphaFoldDB" id="D8TX34"/>
<evidence type="ECO:0000256" key="1">
    <source>
        <dbReference type="PROSITE-ProRule" id="PRU00221"/>
    </source>
</evidence>
<evidence type="ECO:0000313" key="5">
    <source>
        <dbReference type="Proteomes" id="UP000001058"/>
    </source>
</evidence>
<dbReference type="PROSITE" id="PS50082">
    <property type="entry name" value="WD_REPEATS_2"/>
    <property type="match status" value="1"/>
</dbReference>
<keyword evidence="5" id="KW-1185">Reference proteome</keyword>
<dbReference type="Proteomes" id="UP000001058">
    <property type="component" value="Unassembled WGS sequence"/>
</dbReference>
<organism evidence="5">
    <name type="scientific">Volvox carteri f. nagariensis</name>
    <dbReference type="NCBI Taxonomy" id="3068"/>
    <lineage>
        <taxon>Eukaryota</taxon>
        <taxon>Viridiplantae</taxon>
        <taxon>Chlorophyta</taxon>
        <taxon>core chlorophytes</taxon>
        <taxon>Chlorophyceae</taxon>
        <taxon>CS clade</taxon>
        <taxon>Chlamydomonadales</taxon>
        <taxon>Volvocaceae</taxon>
        <taxon>Volvox</taxon>
    </lineage>
</organism>
<dbReference type="Pfam" id="PF23411">
    <property type="entry name" value="Beta-prop_Vps41"/>
    <property type="match status" value="1"/>
</dbReference>
<name>D8TX34_VOLCA</name>
<dbReference type="InterPro" id="IPR057780">
    <property type="entry name" value="Beta-prop_Vps41"/>
</dbReference>
<dbReference type="PANTHER" id="PTHR12616">
    <property type="entry name" value="VACUOLAR PROTEIN SORTING VPS41"/>
    <property type="match status" value="1"/>
</dbReference>
<dbReference type="SUPFAM" id="SSF50978">
    <property type="entry name" value="WD40 repeat-like"/>
    <property type="match status" value="1"/>
</dbReference>
<feature type="region of interest" description="Disordered" evidence="2">
    <location>
        <begin position="193"/>
        <end position="223"/>
    </location>
</feature>
<dbReference type="GO" id="GO:0034058">
    <property type="term" value="P:endosomal vesicle fusion"/>
    <property type="evidence" value="ECO:0007669"/>
    <property type="project" value="TreeGrafter"/>
</dbReference>
<dbReference type="InterPro" id="IPR015943">
    <property type="entry name" value="WD40/YVTN_repeat-like_dom_sf"/>
</dbReference>
<dbReference type="InterPro" id="IPR001680">
    <property type="entry name" value="WD40_rpt"/>
</dbReference>
<dbReference type="STRING" id="3068.D8TX34"/>
<dbReference type="eggNOG" id="KOG2066">
    <property type="taxonomic scope" value="Eukaryota"/>
</dbReference>
<evidence type="ECO:0000256" key="2">
    <source>
        <dbReference type="SAM" id="MobiDB-lite"/>
    </source>
</evidence>
<dbReference type="GO" id="GO:0009267">
    <property type="term" value="P:cellular response to starvation"/>
    <property type="evidence" value="ECO:0007669"/>
    <property type="project" value="TreeGrafter"/>
</dbReference>
<dbReference type="InParanoid" id="D8TX34"/>
<dbReference type="GO" id="GO:0006623">
    <property type="term" value="P:protein targeting to vacuole"/>
    <property type="evidence" value="ECO:0007669"/>
    <property type="project" value="InterPro"/>
</dbReference>
<dbReference type="Gene3D" id="2.130.10.10">
    <property type="entry name" value="YVTN repeat-like/Quinoprotein amine dehydrogenase"/>
    <property type="match status" value="1"/>
</dbReference>
<dbReference type="EMBL" id="GL378342">
    <property type="protein sequence ID" value="EFJ47941.1"/>
    <property type="molecule type" value="Genomic_DNA"/>
</dbReference>
<reference evidence="4 5" key="1">
    <citation type="journal article" date="2010" name="Science">
        <title>Genomic analysis of organismal complexity in the multicellular green alga Volvox carteri.</title>
        <authorList>
            <person name="Prochnik S.E."/>
            <person name="Umen J."/>
            <person name="Nedelcu A.M."/>
            <person name="Hallmann A."/>
            <person name="Miller S.M."/>
            <person name="Nishii I."/>
            <person name="Ferris P."/>
            <person name="Kuo A."/>
            <person name="Mitros T."/>
            <person name="Fritz-Laylin L.K."/>
            <person name="Hellsten U."/>
            <person name="Chapman J."/>
            <person name="Simakov O."/>
            <person name="Rensing S.A."/>
            <person name="Terry A."/>
            <person name="Pangilinan J."/>
            <person name="Kapitonov V."/>
            <person name="Jurka J."/>
            <person name="Salamov A."/>
            <person name="Shapiro H."/>
            <person name="Schmutz J."/>
            <person name="Grimwood J."/>
            <person name="Lindquist E."/>
            <person name="Lucas S."/>
            <person name="Grigoriev I.V."/>
            <person name="Schmitt R."/>
            <person name="Kirk D."/>
            <person name="Rokhsar D.S."/>
        </authorList>
    </citation>
    <scope>NUCLEOTIDE SEQUENCE [LARGE SCALE GENOMIC DNA]</scope>
    <source>
        <strain evidence="5">f. Nagariensis / Eve</strain>
    </source>
</reference>
<evidence type="ECO:0000259" key="3">
    <source>
        <dbReference type="Pfam" id="PF23411"/>
    </source>
</evidence>
<feature type="repeat" description="WD" evidence="1">
    <location>
        <begin position="30"/>
        <end position="71"/>
    </location>
</feature>
<proteinExistence type="predicted"/>
<dbReference type="PANTHER" id="PTHR12616:SF1">
    <property type="entry name" value="VACUOLAR PROTEIN SORTING-ASSOCIATED PROTEIN 41 HOMOLOG"/>
    <property type="match status" value="1"/>
</dbReference>
<dbReference type="SMART" id="SM00320">
    <property type="entry name" value="WD40"/>
    <property type="match status" value="1"/>
</dbReference>
<dbReference type="KEGG" id="vcn:VOLCADRAFT_91442"/>
<gene>
    <name evidence="4" type="ORF">VOLCADRAFT_91442</name>
</gene>
<accession>D8TX34</accession>